<dbReference type="Proteomes" id="UP000621560">
    <property type="component" value="Unassembled WGS sequence"/>
</dbReference>
<dbReference type="SUPFAM" id="SSF51215">
    <property type="entry name" value="Regulatory protein AraC"/>
    <property type="match status" value="1"/>
</dbReference>
<dbReference type="Pfam" id="PF12833">
    <property type="entry name" value="HTH_18"/>
    <property type="match status" value="1"/>
</dbReference>
<dbReference type="RefSeq" id="WP_190918899.1">
    <property type="nucleotide sequence ID" value="NZ_JACXIZ010000024.1"/>
</dbReference>
<evidence type="ECO:0000313" key="5">
    <source>
        <dbReference type="EMBL" id="MBD2846453.1"/>
    </source>
</evidence>
<name>A0A927GSD6_9BACL</name>
<evidence type="ECO:0000256" key="3">
    <source>
        <dbReference type="ARBA" id="ARBA00023163"/>
    </source>
</evidence>
<keyword evidence="6" id="KW-1185">Reference proteome</keyword>
<dbReference type="PANTHER" id="PTHR43280">
    <property type="entry name" value="ARAC-FAMILY TRANSCRIPTIONAL REGULATOR"/>
    <property type="match status" value="1"/>
</dbReference>
<sequence>MNRTMLKENRMHGDSRYPVSVYRMDIAPDEPLLDLHWHDELELLQVTSGGGHFRVGITDYELEEGQALFIGAGELHCGWTDGVRGCAFEALVFHPEFLYSRTYDAIQDRYVQPLAEPDSRLPVRLGAPHTTSRPTALIGELCAIGERQAPGYELQVKGLLYLLLAELWAAAGEPSAQRGVQPDQYKTDRLKTVLQYMHTHYGQPLRLRDLAASVSMSEAYFCRFFKEMTRRNPIDYLNQYRMQQAASMMRATDRKLTEIALDVGFGSLSYFITMFKRHFGCTPTQYRSR</sequence>
<protein>
    <submittedName>
        <fullName evidence="5">Helix-turn-helix transcriptional regulator</fullName>
    </submittedName>
</protein>
<evidence type="ECO:0000259" key="4">
    <source>
        <dbReference type="PROSITE" id="PS01124"/>
    </source>
</evidence>
<dbReference type="InterPro" id="IPR009057">
    <property type="entry name" value="Homeodomain-like_sf"/>
</dbReference>
<gene>
    <name evidence="5" type="ORF">IDH44_14725</name>
</gene>
<keyword evidence="2" id="KW-0238">DNA-binding</keyword>
<evidence type="ECO:0000256" key="2">
    <source>
        <dbReference type="ARBA" id="ARBA00023125"/>
    </source>
</evidence>
<dbReference type="PANTHER" id="PTHR43280:SF28">
    <property type="entry name" value="HTH-TYPE TRANSCRIPTIONAL ACTIVATOR RHAS"/>
    <property type="match status" value="1"/>
</dbReference>
<dbReference type="AlphaFoldDB" id="A0A927GSD6"/>
<comment type="caution">
    <text evidence="5">The sequence shown here is derived from an EMBL/GenBank/DDBJ whole genome shotgun (WGS) entry which is preliminary data.</text>
</comment>
<evidence type="ECO:0000313" key="6">
    <source>
        <dbReference type="Proteomes" id="UP000621560"/>
    </source>
</evidence>
<dbReference type="GO" id="GO:0043565">
    <property type="term" value="F:sequence-specific DNA binding"/>
    <property type="evidence" value="ECO:0007669"/>
    <property type="project" value="InterPro"/>
</dbReference>
<dbReference type="InterPro" id="IPR020449">
    <property type="entry name" value="Tscrpt_reg_AraC-type_HTH"/>
</dbReference>
<dbReference type="InterPro" id="IPR003313">
    <property type="entry name" value="AraC-bd"/>
</dbReference>
<evidence type="ECO:0000256" key="1">
    <source>
        <dbReference type="ARBA" id="ARBA00023015"/>
    </source>
</evidence>
<dbReference type="SUPFAM" id="SSF46689">
    <property type="entry name" value="Homeodomain-like"/>
    <property type="match status" value="2"/>
</dbReference>
<keyword evidence="1" id="KW-0805">Transcription regulation</keyword>
<dbReference type="Gene3D" id="2.60.120.10">
    <property type="entry name" value="Jelly Rolls"/>
    <property type="match status" value="1"/>
</dbReference>
<dbReference type="Gene3D" id="1.10.10.60">
    <property type="entry name" value="Homeodomain-like"/>
    <property type="match status" value="2"/>
</dbReference>
<proteinExistence type="predicted"/>
<dbReference type="SMART" id="SM00342">
    <property type="entry name" value="HTH_ARAC"/>
    <property type="match status" value="1"/>
</dbReference>
<dbReference type="InterPro" id="IPR037923">
    <property type="entry name" value="HTH-like"/>
</dbReference>
<dbReference type="GO" id="GO:0003700">
    <property type="term" value="F:DNA-binding transcription factor activity"/>
    <property type="evidence" value="ECO:0007669"/>
    <property type="project" value="InterPro"/>
</dbReference>
<accession>A0A927GSD6</accession>
<dbReference type="PROSITE" id="PS01124">
    <property type="entry name" value="HTH_ARAC_FAMILY_2"/>
    <property type="match status" value="1"/>
</dbReference>
<dbReference type="Pfam" id="PF02311">
    <property type="entry name" value="AraC_binding"/>
    <property type="match status" value="1"/>
</dbReference>
<dbReference type="InterPro" id="IPR014710">
    <property type="entry name" value="RmlC-like_jellyroll"/>
</dbReference>
<dbReference type="EMBL" id="JACXIZ010000024">
    <property type="protein sequence ID" value="MBD2846453.1"/>
    <property type="molecule type" value="Genomic_DNA"/>
</dbReference>
<keyword evidence="3" id="KW-0804">Transcription</keyword>
<organism evidence="5 6">
    <name type="scientific">Paenibacillus sabuli</name>
    <dbReference type="NCBI Taxonomy" id="2772509"/>
    <lineage>
        <taxon>Bacteria</taxon>
        <taxon>Bacillati</taxon>
        <taxon>Bacillota</taxon>
        <taxon>Bacilli</taxon>
        <taxon>Bacillales</taxon>
        <taxon>Paenibacillaceae</taxon>
        <taxon>Paenibacillus</taxon>
    </lineage>
</organism>
<feature type="domain" description="HTH araC/xylS-type" evidence="4">
    <location>
        <begin position="191"/>
        <end position="289"/>
    </location>
</feature>
<dbReference type="InterPro" id="IPR018062">
    <property type="entry name" value="HTH_AraC-typ_CS"/>
</dbReference>
<dbReference type="PRINTS" id="PR00032">
    <property type="entry name" value="HTHARAC"/>
</dbReference>
<dbReference type="PROSITE" id="PS00041">
    <property type="entry name" value="HTH_ARAC_FAMILY_1"/>
    <property type="match status" value="1"/>
</dbReference>
<dbReference type="InterPro" id="IPR018060">
    <property type="entry name" value="HTH_AraC"/>
</dbReference>
<reference evidence="5" key="1">
    <citation type="submission" date="2020-09" db="EMBL/GenBank/DDBJ databases">
        <title>A novel bacterium of genus Paenibacillus, isolated from South China Sea.</title>
        <authorList>
            <person name="Huang H."/>
            <person name="Mo K."/>
            <person name="Hu Y."/>
        </authorList>
    </citation>
    <scope>NUCLEOTIDE SEQUENCE</scope>
    <source>
        <strain evidence="5">IB182496</strain>
    </source>
</reference>